<dbReference type="RefSeq" id="WP_119832126.1">
    <property type="nucleotide sequence ID" value="NZ_QYUL01000002.1"/>
</dbReference>
<name>A0A418VY71_9PROT</name>
<sequence length="87" mass="9905">MRHKTHPRFFPGPTRGHLDSFSEQGARELAHRIRNAWGKLGWDVEVRIERISSEDIGDIRSKAHYTVRSDLVNGMAQRRLSAPLASA</sequence>
<organism evidence="1 2">
    <name type="scientific">Azospirillum cavernae</name>
    <dbReference type="NCBI Taxonomy" id="2320860"/>
    <lineage>
        <taxon>Bacteria</taxon>
        <taxon>Pseudomonadati</taxon>
        <taxon>Pseudomonadota</taxon>
        <taxon>Alphaproteobacteria</taxon>
        <taxon>Rhodospirillales</taxon>
        <taxon>Azospirillaceae</taxon>
        <taxon>Azospirillum</taxon>
    </lineage>
</organism>
<dbReference type="Proteomes" id="UP000283458">
    <property type="component" value="Unassembled WGS sequence"/>
</dbReference>
<dbReference type="EMBL" id="QYUL01000002">
    <property type="protein sequence ID" value="RJF82050.1"/>
    <property type="molecule type" value="Genomic_DNA"/>
</dbReference>
<proteinExistence type="predicted"/>
<protein>
    <submittedName>
        <fullName evidence="1">Uncharacterized protein</fullName>
    </submittedName>
</protein>
<evidence type="ECO:0000313" key="1">
    <source>
        <dbReference type="EMBL" id="RJF82050.1"/>
    </source>
</evidence>
<accession>A0A418VY71</accession>
<dbReference type="AlphaFoldDB" id="A0A418VY71"/>
<dbReference type="OrthoDB" id="7306229at2"/>
<reference evidence="1 2" key="1">
    <citation type="submission" date="2018-09" db="EMBL/GenBank/DDBJ databases">
        <authorList>
            <person name="Zhu H."/>
        </authorList>
    </citation>
    <scope>NUCLEOTIDE SEQUENCE [LARGE SCALE GENOMIC DNA]</scope>
    <source>
        <strain evidence="1 2">K2W22B-5</strain>
    </source>
</reference>
<gene>
    <name evidence="1" type="ORF">D3877_18425</name>
</gene>
<evidence type="ECO:0000313" key="2">
    <source>
        <dbReference type="Proteomes" id="UP000283458"/>
    </source>
</evidence>
<comment type="caution">
    <text evidence="1">The sequence shown here is derived from an EMBL/GenBank/DDBJ whole genome shotgun (WGS) entry which is preliminary data.</text>
</comment>
<keyword evidence="2" id="KW-1185">Reference proteome</keyword>